<feature type="compositionally biased region" description="Polar residues" evidence="1">
    <location>
        <begin position="129"/>
        <end position="142"/>
    </location>
</feature>
<feature type="compositionally biased region" description="Basic and acidic residues" evidence="1">
    <location>
        <begin position="469"/>
        <end position="484"/>
    </location>
</feature>
<proteinExistence type="predicted"/>
<dbReference type="KEGG" id="hazt:108675735"/>
<feature type="compositionally biased region" description="Polar residues" evidence="1">
    <location>
        <begin position="196"/>
        <end position="209"/>
    </location>
</feature>
<protein>
    <submittedName>
        <fullName evidence="3">Uncharacterized protein LOC108675735</fullName>
    </submittedName>
</protein>
<sequence length="930" mass="105087">MAASVQLDRPKVQRVKGHTSSVHVVQSPGTVSTSVQMGTYLTFYVENFHTIKQCCLVLEGLWKLHKDSKDSPHEGAYDTGKIWLTRINTTDIHDLQPQPHDPSHLTTDLFKTGPGARTHRFSPAKSKNKCSINTRKTPSYKINPSKRKSHRRGSSKLSPARAQQAADQHRSSTKLRGAAASMVYREAAHRHGVQEEISNSASRASQEGSSDYETEDEDADKFIDDPLDSSLYSDNSDARESVREKPRVRKVKRNSLGSGFKPILGPNFNLICNKMNEKRVALAVQYTNEGHKSGHRHSTTASGCEEPVDAKPSAMTFPNALSSRNSSVDRNKNVSEEKENKIRISHGPPRESLISTAPMFNKTEMVTERRKLVDLSFHESAEKWSVSSEYESDSDDGVIKKQEAFINIDITELLHELPRVFKRPHTKATLEDKSKEDGDNLANKIQTSQAADFKQEHEEYRWSGNCDMKQDRYYNSKSDSDVRRCSPRTEMQDHNMREATSDPEFRKSLTHKILPDDPPDMQIPEQHSSQYQPKPYSNSSKMNGVKFSTSENGGDSTTEKIQEEEIRHNHYGNNGNVDLRSKVRHNERLTSRISSKSKNKINGSLSNLIRSPLKLFKNFETDRKKDTSYQSKQREQDNTPTYHRGPTQAHVPSNGKYCRVETNNDMNTEQRQPKSFSGLESKFLQSAHQGTSVLDSPRRNLNNSSDHIDTSPLANAKRTMSATRLNIGNENMDSFFAAQRIVDTRDRSGSHTHNRTHSASSIFIDQARYKSPLEDVALKTSSQNHINEEKDHTTTTGELIGSTVHDSPITRGSREHLATHQFNRTEIFSHESNASLSMPRRQSIKEGTSEQELVDLTEVAVPETALLVLKLEPSVPHQAWQFKRAILKVYHTDQAVARAAAAPRASSRATESKQSKSALRRKDRLYRKQR</sequence>
<feature type="compositionally biased region" description="Basic residues" evidence="1">
    <location>
        <begin position="117"/>
        <end position="128"/>
    </location>
</feature>
<reference evidence="3" key="1">
    <citation type="submission" date="2025-08" db="UniProtKB">
        <authorList>
            <consortium name="RefSeq"/>
        </authorList>
    </citation>
    <scope>IDENTIFICATION</scope>
    <source>
        <tissue evidence="3">Whole organism</tissue>
    </source>
</reference>
<evidence type="ECO:0000313" key="2">
    <source>
        <dbReference type="Proteomes" id="UP000694843"/>
    </source>
</evidence>
<feature type="compositionally biased region" description="Low complexity" evidence="1">
    <location>
        <begin position="591"/>
        <end position="605"/>
    </location>
</feature>
<evidence type="ECO:0000256" key="1">
    <source>
        <dbReference type="SAM" id="MobiDB-lite"/>
    </source>
</evidence>
<dbReference type="Proteomes" id="UP000694843">
    <property type="component" value="Unplaced"/>
</dbReference>
<feature type="compositionally biased region" description="Basic residues" evidence="1">
    <location>
        <begin position="144"/>
        <end position="154"/>
    </location>
</feature>
<feature type="compositionally biased region" description="Polar residues" evidence="1">
    <location>
        <begin position="687"/>
        <end position="705"/>
    </location>
</feature>
<feature type="compositionally biased region" description="Basic residues" evidence="1">
    <location>
        <begin position="918"/>
        <end position="930"/>
    </location>
</feature>
<organism evidence="2 3">
    <name type="scientific">Hyalella azteca</name>
    <name type="common">Amphipod</name>
    <dbReference type="NCBI Taxonomy" id="294128"/>
    <lineage>
        <taxon>Eukaryota</taxon>
        <taxon>Metazoa</taxon>
        <taxon>Ecdysozoa</taxon>
        <taxon>Arthropoda</taxon>
        <taxon>Crustacea</taxon>
        <taxon>Multicrustacea</taxon>
        <taxon>Malacostraca</taxon>
        <taxon>Eumalacostraca</taxon>
        <taxon>Peracarida</taxon>
        <taxon>Amphipoda</taxon>
        <taxon>Senticaudata</taxon>
        <taxon>Talitrida</taxon>
        <taxon>Talitroidea</taxon>
        <taxon>Hyalellidae</taxon>
        <taxon>Hyalella</taxon>
    </lineage>
</organism>
<gene>
    <name evidence="3" type="primary">LOC108675735</name>
</gene>
<feature type="region of interest" description="Disordered" evidence="1">
    <location>
        <begin position="900"/>
        <end position="930"/>
    </location>
</feature>
<dbReference type="OrthoDB" id="6362996at2759"/>
<feature type="region of interest" description="Disordered" evidence="1">
    <location>
        <begin position="687"/>
        <end position="711"/>
    </location>
</feature>
<dbReference type="RefSeq" id="XP_018019249.1">
    <property type="nucleotide sequence ID" value="XM_018163760.2"/>
</dbReference>
<accession>A0A8B7NZJ3</accession>
<dbReference type="GeneID" id="108675735"/>
<feature type="compositionally biased region" description="Basic and acidic residues" evidence="1">
    <location>
        <begin position="490"/>
        <end position="507"/>
    </location>
</feature>
<feature type="region of interest" description="Disordered" evidence="1">
    <location>
        <begin position="469"/>
        <end position="605"/>
    </location>
</feature>
<feature type="compositionally biased region" description="Basic and acidic residues" evidence="1">
    <location>
        <begin position="621"/>
        <end position="637"/>
    </location>
</feature>
<keyword evidence="2" id="KW-1185">Reference proteome</keyword>
<feature type="region of interest" description="Disordered" evidence="1">
    <location>
        <begin position="189"/>
        <end position="249"/>
    </location>
</feature>
<feature type="compositionally biased region" description="Polar residues" evidence="1">
    <location>
        <begin position="525"/>
        <end position="556"/>
    </location>
</feature>
<feature type="compositionally biased region" description="Acidic residues" evidence="1">
    <location>
        <begin position="210"/>
        <end position="219"/>
    </location>
</feature>
<feature type="region of interest" description="Disordered" evidence="1">
    <location>
        <begin position="621"/>
        <end position="660"/>
    </location>
</feature>
<feature type="compositionally biased region" description="Low complexity" evidence="1">
    <location>
        <begin position="900"/>
        <end position="909"/>
    </location>
</feature>
<feature type="region of interest" description="Disordered" evidence="1">
    <location>
        <begin position="780"/>
        <end position="810"/>
    </location>
</feature>
<dbReference type="AlphaFoldDB" id="A0A8B7NZJ3"/>
<evidence type="ECO:0000313" key="3">
    <source>
        <dbReference type="RefSeq" id="XP_018019249.1"/>
    </source>
</evidence>
<feature type="compositionally biased region" description="Basic and acidic residues" evidence="1">
    <location>
        <begin position="579"/>
        <end position="590"/>
    </location>
</feature>
<feature type="compositionally biased region" description="Basic and acidic residues" evidence="1">
    <location>
        <begin position="327"/>
        <end position="342"/>
    </location>
</feature>
<feature type="region of interest" description="Disordered" evidence="1">
    <location>
        <begin position="93"/>
        <end position="177"/>
    </location>
</feature>
<feature type="compositionally biased region" description="Basic and acidic residues" evidence="1">
    <location>
        <begin position="236"/>
        <end position="245"/>
    </location>
</feature>
<feature type="compositionally biased region" description="Basic and acidic residues" evidence="1">
    <location>
        <begin position="557"/>
        <end position="568"/>
    </location>
</feature>
<feature type="region of interest" description="Disordered" evidence="1">
    <location>
        <begin position="291"/>
        <end position="354"/>
    </location>
</feature>
<name>A0A8B7NZJ3_HYAAZ</name>